<dbReference type="Pfam" id="PF07714">
    <property type="entry name" value="PK_Tyr_Ser-Thr"/>
    <property type="match status" value="1"/>
</dbReference>
<organism evidence="3 4">
    <name type="scientific">Tritrichomonas musculus</name>
    <dbReference type="NCBI Taxonomy" id="1915356"/>
    <lineage>
        <taxon>Eukaryota</taxon>
        <taxon>Metamonada</taxon>
        <taxon>Parabasalia</taxon>
        <taxon>Tritrichomonadida</taxon>
        <taxon>Tritrichomonadidae</taxon>
        <taxon>Tritrichomonas</taxon>
    </lineage>
</organism>
<dbReference type="Proteomes" id="UP001470230">
    <property type="component" value="Unassembled WGS sequence"/>
</dbReference>
<sequence length="220" mass="26036">MVVTDRIPYSELIDSEITDFEFARKIIDEDYRPTFEIDVKISIRKLIEQCWSKEPNERPTFEEIFNKLAFNDGNYIIDFYEGKETEDEYDINKYYLDEVDADKVLDYVEDMSQMINDLKNENEIQKKQIKELKKTNEKQSIEFKNLNNYSNSMDCLNKRIDELEKANEMQNNLITKLTIEKDLQQKQISNLQKTITVSGFNALPVVSQIDLLSKIKENNV</sequence>
<keyword evidence="4" id="KW-1185">Reference proteome</keyword>
<accession>A0ABR2I564</accession>
<dbReference type="EMBL" id="JAPFFF010000020">
    <property type="protein sequence ID" value="KAK8857531.1"/>
    <property type="molecule type" value="Genomic_DNA"/>
</dbReference>
<feature type="domain" description="Serine-threonine/tyrosine-protein kinase catalytic" evidence="2">
    <location>
        <begin position="17"/>
        <end position="68"/>
    </location>
</feature>
<keyword evidence="1" id="KW-0175">Coiled coil</keyword>
<reference evidence="3 4" key="1">
    <citation type="submission" date="2024-04" db="EMBL/GenBank/DDBJ databases">
        <title>Tritrichomonas musculus Genome.</title>
        <authorList>
            <person name="Alves-Ferreira E."/>
            <person name="Grigg M."/>
            <person name="Lorenzi H."/>
            <person name="Galac M."/>
        </authorList>
    </citation>
    <scope>NUCLEOTIDE SEQUENCE [LARGE SCALE GENOMIC DNA]</scope>
    <source>
        <strain evidence="3 4">EAF2021</strain>
    </source>
</reference>
<proteinExistence type="predicted"/>
<gene>
    <name evidence="3" type="ORF">M9Y10_015936</name>
</gene>
<evidence type="ECO:0000313" key="4">
    <source>
        <dbReference type="Proteomes" id="UP001470230"/>
    </source>
</evidence>
<feature type="coiled-coil region" evidence="1">
    <location>
        <begin position="108"/>
        <end position="194"/>
    </location>
</feature>
<dbReference type="Gene3D" id="1.10.510.10">
    <property type="entry name" value="Transferase(Phosphotransferase) domain 1"/>
    <property type="match status" value="1"/>
</dbReference>
<dbReference type="InterPro" id="IPR011009">
    <property type="entry name" value="Kinase-like_dom_sf"/>
</dbReference>
<name>A0ABR2I564_9EUKA</name>
<evidence type="ECO:0000256" key="1">
    <source>
        <dbReference type="SAM" id="Coils"/>
    </source>
</evidence>
<comment type="caution">
    <text evidence="3">The sequence shown here is derived from an EMBL/GenBank/DDBJ whole genome shotgun (WGS) entry which is preliminary data.</text>
</comment>
<dbReference type="InterPro" id="IPR001245">
    <property type="entry name" value="Ser-Thr/Tyr_kinase_cat_dom"/>
</dbReference>
<evidence type="ECO:0000313" key="3">
    <source>
        <dbReference type="EMBL" id="KAK8857531.1"/>
    </source>
</evidence>
<evidence type="ECO:0000259" key="2">
    <source>
        <dbReference type="Pfam" id="PF07714"/>
    </source>
</evidence>
<dbReference type="SUPFAM" id="SSF56112">
    <property type="entry name" value="Protein kinase-like (PK-like)"/>
    <property type="match status" value="1"/>
</dbReference>
<protein>
    <recommendedName>
        <fullName evidence="2">Serine-threonine/tyrosine-protein kinase catalytic domain-containing protein</fullName>
    </recommendedName>
</protein>